<proteinExistence type="predicted"/>
<comment type="caution">
    <text evidence="1">The sequence shown here is derived from an EMBL/GenBank/DDBJ whole genome shotgun (WGS) entry which is preliminary data.</text>
</comment>
<evidence type="ECO:0000313" key="1">
    <source>
        <dbReference type="EMBL" id="KAA8575579.1"/>
    </source>
</evidence>
<sequence>MVTWPTSQDNKVQQLPQYQQWNRNLQLPNRILNGMAMDHSLCFKIFQFSPSSSTLRGRWDLVQNMSPLWKLLVTQTQNYKSDTNSKSSGSVLYALIFVGPVDCIVALPIPHFDEKHCGVWEYSG</sequence>
<dbReference type="AlphaFoldDB" id="A0A5M9K547"/>
<reference evidence="1 2" key="1">
    <citation type="submission" date="2019-06" db="EMBL/GenBank/DDBJ databases">
        <title>Genome Sequence of the Brown Rot Fungal Pathogen Monilinia fructicola.</title>
        <authorList>
            <person name="De Miccolis Angelini R.M."/>
            <person name="Landi L."/>
            <person name="Abate D."/>
            <person name="Pollastro S."/>
            <person name="Romanazzi G."/>
            <person name="Faretra F."/>
        </authorList>
    </citation>
    <scope>NUCLEOTIDE SEQUENCE [LARGE SCALE GENOMIC DNA]</scope>
    <source>
        <strain evidence="1 2">Mfrc123</strain>
    </source>
</reference>
<dbReference type="Proteomes" id="UP000322873">
    <property type="component" value="Unassembled WGS sequence"/>
</dbReference>
<accession>A0A5M9K547</accession>
<evidence type="ECO:0000313" key="2">
    <source>
        <dbReference type="Proteomes" id="UP000322873"/>
    </source>
</evidence>
<organism evidence="1 2">
    <name type="scientific">Monilinia fructicola</name>
    <name type="common">Brown rot fungus</name>
    <name type="synonym">Ciboria fructicola</name>
    <dbReference type="NCBI Taxonomy" id="38448"/>
    <lineage>
        <taxon>Eukaryota</taxon>
        <taxon>Fungi</taxon>
        <taxon>Dikarya</taxon>
        <taxon>Ascomycota</taxon>
        <taxon>Pezizomycotina</taxon>
        <taxon>Leotiomycetes</taxon>
        <taxon>Helotiales</taxon>
        <taxon>Sclerotiniaceae</taxon>
        <taxon>Monilinia</taxon>
    </lineage>
</organism>
<keyword evidence="2" id="KW-1185">Reference proteome</keyword>
<name>A0A5M9K547_MONFR</name>
<protein>
    <submittedName>
        <fullName evidence="1">Uncharacterized protein</fullName>
    </submittedName>
</protein>
<dbReference type="EMBL" id="VICG01000002">
    <property type="protein sequence ID" value="KAA8575579.1"/>
    <property type="molecule type" value="Genomic_DNA"/>
</dbReference>
<gene>
    <name evidence="1" type="ORF">EYC84_004717</name>
</gene>